<name>A0A3D9IVY5_9BACL</name>
<keyword evidence="2" id="KW-1185">Reference proteome</keyword>
<dbReference type="EMBL" id="QRDY01000001">
    <property type="protein sequence ID" value="RED65892.1"/>
    <property type="molecule type" value="Genomic_DNA"/>
</dbReference>
<dbReference type="InterPro" id="IPR036491">
    <property type="entry name" value="YugN-like_sf"/>
</dbReference>
<protein>
    <submittedName>
        <fullName evidence="1">YugN-like protein</fullName>
    </submittedName>
</protein>
<dbReference type="SUPFAM" id="SSF160755">
    <property type="entry name" value="YugN-like"/>
    <property type="match status" value="1"/>
</dbReference>
<dbReference type="Proteomes" id="UP000256869">
    <property type="component" value="Unassembled WGS sequence"/>
</dbReference>
<organism evidence="1 2">
    <name type="scientific">Cohnella lupini</name>
    <dbReference type="NCBI Taxonomy" id="1294267"/>
    <lineage>
        <taxon>Bacteria</taxon>
        <taxon>Bacillati</taxon>
        <taxon>Bacillota</taxon>
        <taxon>Bacilli</taxon>
        <taxon>Bacillales</taxon>
        <taxon>Paenibacillaceae</taxon>
        <taxon>Cohnella</taxon>
    </lineage>
</organism>
<reference evidence="1 2" key="1">
    <citation type="submission" date="2018-07" db="EMBL/GenBank/DDBJ databases">
        <title>Genomic Encyclopedia of Type Strains, Phase III (KMG-III): the genomes of soil and plant-associated and newly described type strains.</title>
        <authorList>
            <person name="Whitman W."/>
        </authorList>
    </citation>
    <scope>NUCLEOTIDE SEQUENCE [LARGE SCALE GENOMIC DNA]</scope>
    <source>
        <strain evidence="1 2">CECT 8236</strain>
    </source>
</reference>
<dbReference type="OrthoDB" id="2679642at2"/>
<dbReference type="RefSeq" id="WP_115990858.1">
    <property type="nucleotide sequence ID" value="NZ_QRDY01000001.1"/>
</dbReference>
<sequence>MLLENTGLNGMRSDLGHLDESGDKLGFVRWQWEYRRATYDLKLHDRTNGQDYFLRITTRAVEGKLENPEAILEVEAVYIGRATFPHGLDYESAIPQPILNAATQRTQDLKKLLS</sequence>
<gene>
    <name evidence="1" type="ORF">DFP95_101388</name>
</gene>
<evidence type="ECO:0000313" key="1">
    <source>
        <dbReference type="EMBL" id="RED65892.1"/>
    </source>
</evidence>
<comment type="caution">
    <text evidence="1">The sequence shown here is derived from an EMBL/GenBank/DDBJ whole genome shotgun (WGS) entry which is preliminary data.</text>
</comment>
<accession>A0A3D9IVY5</accession>
<dbReference type="InterPro" id="IPR014967">
    <property type="entry name" value="Uncharacterised_YugN-like"/>
</dbReference>
<dbReference type="AlphaFoldDB" id="A0A3D9IVY5"/>
<dbReference type="Gene3D" id="3.30.310.100">
    <property type="entry name" value="YugN-like"/>
    <property type="match status" value="1"/>
</dbReference>
<proteinExistence type="predicted"/>
<dbReference type="Pfam" id="PF08868">
    <property type="entry name" value="YugN"/>
    <property type="match status" value="1"/>
</dbReference>
<evidence type="ECO:0000313" key="2">
    <source>
        <dbReference type="Proteomes" id="UP000256869"/>
    </source>
</evidence>